<evidence type="ECO:0000259" key="8">
    <source>
        <dbReference type="Pfam" id="PF00557"/>
    </source>
</evidence>
<evidence type="ECO:0000256" key="4">
    <source>
        <dbReference type="ARBA" id="ARBA00022723"/>
    </source>
</evidence>
<dbReference type="GO" id="GO:0005829">
    <property type="term" value="C:cytosol"/>
    <property type="evidence" value="ECO:0007669"/>
    <property type="project" value="TreeGrafter"/>
</dbReference>
<dbReference type="PANTHER" id="PTHR43330">
    <property type="entry name" value="METHIONINE AMINOPEPTIDASE"/>
    <property type="match status" value="1"/>
</dbReference>
<dbReference type="AlphaFoldDB" id="A0A0D5NFB9"/>
<dbReference type="PRINTS" id="PR00599">
    <property type="entry name" value="MAPEPTIDASE"/>
</dbReference>
<gene>
    <name evidence="6" type="primary">map</name>
    <name evidence="9" type="ORF">VN24_04145</name>
</gene>
<dbReference type="EMBL" id="CP011058">
    <property type="protein sequence ID" value="AJY73951.1"/>
    <property type="molecule type" value="Genomic_DNA"/>
</dbReference>
<dbReference type="CDD" id="cd01086">
    <property type="entry name" value="MetAP1"/>
    <property type="match status" value="1"/>
</dbReference>
<dbReference type="InterPro" id="IPR001714">
    <property type="entry name" value="Pept_M24_MAP"/>
</dbReference>
<comment type="function">
    <text evidence="1 6">Removes the N-terminal methionine from nascent proteins. The N-terminal methionine is often cleaved when the second residue in the primary sequence is small and uncharged (Met-Ala-, Cys, Gly, Pro, Ser, Thr, or Val). Requires deformylation of the N(alpha)-formylated initiator methionine before it can be hydrolyzed.</text>
</comment>
<evidence type="ECO:0000256" key="5">
    <source>
        <dbReference type="ARBA" id="ARBA00022801"/>
    </source>
</evidence>
<dbReference type="HAMAP" id="MF_01974">
    <property type="entry name" value="MetAP_1"/>
    <property type="match status" value="1"/>
</dbReference>
<accession>A0A0D5NFB9</accession>
<keyword evidence="10" id="KW-1185">Reference proteome</keyword>
<dbReference type="InterPro" id="IPR002467">
    <property type="entry name" value="Pept_M24A_MAP1"/>
</dbReference>
<dbReference type="HOGENOM" id="CLU_015857_0_1_9"/>
<dbReference type="GO" id="GO:0004239">
    <property type="term" value="F:initiator methionyl aminopeptidase activity"/>
    <property type="evidence" value="ECO:0007669"/>
    <property type="project" value="UniProtKB-UniRule"/>
</dbReference>
<protein>
    <recommendedName>
        <fullName evidence="6 7">Methionine aminopeptidase</fullName>
        <shortName evidence="6">MAP</shortName>
        <shortName evidence="6">MetAP</shortName>
        <ecNumber evidence="6 7">3.4.11.18</ecNumber>
    </recommendedName>
    <alternativeName>
        <fullName evidence="6">Peptidase M</fullName>
    </alternativeName>
</protein>
<keyword evidence="4 6" id="KW-0479">Metal-binding</keyword>
<dbReference type="GO" id="GO:0046872">
    <property type="term" value="F:metal ion binding"/>
    <property type="evidence" value="ECO:0007669"/>
    <property type="project" value="UniProtKB-UniRule"/>
</dbReference>
<feature type="binding site" evidence="6">
    <location>
        <position position="201"/>
    </location>
    <ligand>
        <name>a divalent metal cation</name>
        <dbReference type="ChEBI" id="CHEBI:60240"/>
        <label>2</label>
        <note>catalytic</note>
    </ligand>
</feature>
<feature type="binding site" evidence="6">
    <location>
        <position position="175"/>
    </location>
    <ligand>
        <name>substrate</name>
    </ligand>
</feature>
<proteinExistence type="inferred from homology"/>
<dbReference type="Pfam" id="PF00557">
    <property type="entry name" value="Peptidase_M24"/>
    <property type="match status" value="1"/>
</dbReference>
<dbReference type="PATRIC" id="fig|1126833.4.peg.906"/>
<dbReference type="InterPro" id="IPR000994">
    <property type="entry name" value="Pept_M24"/>
</dbReference>
<dbReference type="PANTHER" id="PTHR43330:SF17">
    <property type="entry name" value="METHIONINE AMINOPEPTIDASE"/>
    <property type="match status" value="1"/>
</dbReference>
<dbReference type="RefSeq" id="WP_045669387.1">
    <property type="nucleotide sequence ID" value="NZ_CP011058.1"/>
</dbReference>
<evidence type="ECO:0000256" key="6">
    <source>
        <dbReference type="HAMAP-Rule" id="MF_01974"/>
    </source>
</evidence>
<comment type="catalytic activity">
    <reaction evidence="6 7">
        <text>Release of N-terminal amino acids, preferentially methionine, from peptides and arylamides.</text>
        <dbReference type="EC" id="3.4.11.18"/>
    </reaction>
</comment>
<dbReference type="NCBIfam" id="TIGR00500">
    <property type="entry name" value="met_pdase_I"/>
    <property type="match status" value="1"/>
</dbReference>
<keyword evidence="3 6" id="KW-0645">Protease</keyword>
<reference evidence="9 10" key="1">
    <citation type="journal article" date="2015" name="J. Biotechnol.">
        <title>Complete genome sequence of Paenibacillus beijingensis 7188(T) (=DSM 24997(T)), a novel rhizobacterium from jujube garden soil.</title>
        <authorList>
            <person name="Kwak Y."/>
            <person name="Shin J.H."/>
        </authorList>
    </citation>
    <scope>NUCLEOTIDE SEQUENCE [LARGE SCALE GENOMIC DNA]</scope>
    <source>
        <strain evidence="9 10">DSM 24997</strain>
    </source>
</reference>
<feature type="binding site" evidence="6">
    <location>
        <position position="94"/>
    </location>
    <ligand>
        <name>a divalent metal cation</name>
        <dbReference type="ChEBI" id="CHEBI:60240"/>
        <label>1</label>
    </ligand>
</feature>
<dbReference type="GO" id="GO:0006508">
    <property type="term" value="P:proteolysis"/>
    <property type="evidence" value="ECO:0007669"/>
    <property type="project" value="UniProtKB-KW"/>
</dbReference>
<dbReference type="Proteomes" id="UP000032633">
    <property type="component" value="Chromosome"/>
</dbReference>
<keyword evidence="5 6" id="KW-0378">Hydrolase</keyword>
<evidence type="ECO:0000256" key="3">
    <source>
        <dbReference type="ARBA" id="ARBA00022670"/>
    </source>
</evidence>
<comment type="cofactor">
    <cofactor evidence="6">
        <name>Co(2+)</name>
        <dbReference type="ChEBI" id="CHEBI:48828"/>
    </cofactor>
    <cofactor evidence="6">
        <name>Zn(2+)</name>
        <dbReference type="ChEBI" id="CHEBI:29105"/>
    </cofactor>
    <cofactor evidence="6">
        <name>Mn(2+)</name>
        <dbReference type="ChEBI" id="CHEBI:29035"/>
    </cofactor>
    <cofactor evidence="6">
        <name>Fe(2+)</name>
        <dbReference type="ChEBI" id="CHEBI:29033"/>
    </cofactor>
    <text evidence="6">Binds 2 divalent metal cations per subunit. Has a high-affinity and a low affinity metal-binding site. The true nature of the physiological cofactor is under debate. The enzyme is active with cobalt, zinc, manganese or divalent iron ions. Most likely, methionine aminopeptidases function as mononuclear Fe(2+)-metalloproteases under physiological conditions, and the catalytically relevant metal-binding site has been assigned to the histidine-containing high-affinity site.</text>
</comment>
<dbReference type="GO" id="GO:0070006">
    <property type="term" value="F:metalloaminopeptidase activity"/>
    <property type="evidence" value="ECO:0007669"/>
    <property type="project" value="UniProtKB-UniRule"/>
</dbReference>
<dbReference type="Gene3D" id="3.90.230.10">
    <property type="entry name" value="Creatinase/methionine aminopeptidase superfamily"/>
    <property type="match status" value="1"/>
</dbReference>
<keyword evidence="2 6" id="KW-0031">Aminopeptidase</keyword>
<dbReference type="KEGG" id="pbj:VN24_04145"/>
<organism evidence="9 10">
    <name type="scientific">Paenibacillus beijingensis</name>
    <dbReference type="NCBI Taxonomy" id="1126833"/>
    <lineage>
        <taxon>Bacteria</taxon>
        <taxon>Bacillati</taxon>
        <taxon>Bacillota</taxon>
        <taxon>Bacilli</taxon>
        <taxon>Bacillales</taxon>
        <taxon>Paenibacillaceae</taxon>
        <taxon>Paenibacillus</taxon>
    </lineage>
</organism>
<dbReference type="EC" id="3.4.11.18" evidence="6 7"/>
<dbReference type="InterPro" id="IPR036005">
    <property type="entry name" value="Creatinase/aminopeptidase-like"/>
</dbReference>
<dbReference type="SUPFAM" id="SSF55920">
    <property type="entry name" value="Creatinase/aminopeptidase"/>
    <property type="match status" value="1"/>
</dbReference>
<feature type="binding site" evidence="6">
    <location>
        <position position="168"/>
    </location>
    <ligand>
        <name>a divalent metal cation</name>
        <dbReference type="ChEBI" id="CHEBI:60240"/>
        <label>2</label>
        <note>catalytic</note>
    </ligand>
</feature>
<comment type="similarity">
    <text evidence="6">Belongs to the peptidase M24A family. Methionine aminopeptidase type 1 subfamily.</text>
</comment>
<sequence>MIIIKTMDEIQQMKAAGQIVAACHKEIANMIKPGVTTLEINNYVEKFIANRGAEPYTIGYNGYEYATCAAVNDVIAHGFPSGTPLKNGDIVTIDIVAKYNGWVGDSTWSYAVGEVSAQARKLMNVTKECLYLAIRQAVVGNRIGDVTHAIQSHAESHGFSVVRDLMAHGVGRDLHVEPSYAHVGSPGKGFRLKAGMVITIEPMINEGTYRMTVDPDGWTARTADGKWSTQYEHTVAITEDEPVILTEQYN</sequence>
<comment type="subunit">
    <text evidence="6">Monomer.</text>
</comment>
<feature type="binding site" evidence="6">
    <location>
        <position position="232"/>
    </location>
    <ligand>
        <name>a divalent metal cation</name>
        <dbReference type="ChEBI" id="CHEBI:60240"/>
        <label>2</label>
        <note>catalytic</note>
    </ligand>
</feature>
<feature type="binding site" evidence="6">
    <location>
        <position position="105"/>
    </location>
    <ligand>
        <name>a divalent metal cation</name>
        <dbReference type="ChEBI" id="CHEBI:60240"/>
        <label>2</label>
        <note>catalytic</note>
    </ligand>
</feature>
<feature type="binding site" evidence="6">
    <location>
        <position position="77"/>
    </location>
    <ligand>
        <name>substrate</name>
    </ligand>
</feature>
<dbReference type="STRING" id="1126833.VN24_04145"/>
<evidence type="ECO:0000313" key="10">
    <source>
        <dbReference type="Proteomes" id="UP000032633"/>
    </source>
</evidence>
<dbReference type="OrthoDB" id="9802055at2"/>
<evidence type="ECO:0000256" key="2">
    <source>
        <dbReference type="ARBA" id="ARBA00022438"/>
    </source>
</evidence>
<feature type="domain" description="Peptidase M24" evidence="8">
    <location>
        <begin position="12"/>
        <end position="239"/>
    </location>
</feature>
<evidence type="ECO:0000313" key="9">
    <source>
        <dbReference type="EMBL" id="AJY73951.1"/>
    </source>
</evidence>
<evidence type="ECO:0000256" key="1">
    <source>
        <dbReference type="ARBA" id="ARBA00002521"/>
    </source>
</evidence>
<feature type="binding site" evidence="6">
    <location>
        <position position="232"/>
    </location>
    <ligand>
        <name>a divalent metal cation</name>
        <dbReference type="ChEBI" id="CHEBI:60240"/>
        <label>1</label>
    </ligand>
</feature>
<name>A0A0D5NFB9_9BACL</name>
<evidence type="ECO:0000256" key="7">
    <source>
        <dbReference type="RuleBase" id="RU003653"/>
    </source>
</evidence>
<reference evidence="10" key="2">
    <citation type="submission" date="2015-03" db="EMBL/GenBank/DDBJ databases">
        <title>Genome sequence of Paenibacillus beijingensis strain DSM 24997T.</title>
        <authorList>
            <person name="Kwak Y."/>
            <person name="Shin J.-H."/>
        </authorList>
    </citation>
    <scope>NUCLEOTIDE SEQUENCE [LARGE SCALE GENOMIC DNA]</scope>
    <source>
        <strain evidence="10">DSM 24997</strain>
    </source>
</reference>
<feature type="binding site" evidence="6">
    <location>
        <position position="105"/>
    </location>
    <ligand>
        <name>a divalent metal cation</name>
        <dbReference type="ChEBI" id="CHEBI:60240"/>
        <label>1</label>
    </ligand>
</feature>